<accession>A0A4Y7IVG9</accession>
<dbReference type="Proteomes" id="UP000316621">
    <property type="component" value="Chromosome 2"/>
</dbReference>
<dbReference type="AlphaFoldDB" id="A0A4Y7IVG9"/>
<evidence type="ECO:0000313" key="1">
    <source>
        <dbReference type="EMBL" id="RZC51751.1"/>
    </source>
</evidence>
<evidence type="ECO:0000313" key="2">
    <source>
        <dbReference type="Proteomes" id="UP000316621"/>
    </source>
</evidence>
<dbReference type="EMBL" id="CM010716">
    <property type="protein sequence ID" value="RZC51751.1"/>
    <property type="molecule type" value="Genomic_DNA"/>
</dbReference>
<gene>
    <name evidence="1" type="ORF">C5167_020177</name>
</gene>
<dbReference type="Gramene" id="RZC51751">
    <property type="protein sequence ID" value="RZC51751"/>
    <property type="gene ID" value="C5167_020177"/>
</dbReference>
<sequence length="372" mass="41752">MEFAGKITENFASGRRRDRGEIMEYNGVKGNDKDSSQHIKAWYIEDQTDERLKQLISWVTRRKLNHLINYQGYFLIDNKTCHIFDSFRARLDESEFHSQKKVICYGIPPVPYAPADISKLIMNASLDAISELKNIIGASHGNIDVCNVVLIYSGPLISSVKLVGAVDVEGRTSMKQDFLGFGKIVNYLFKDYPDYAEGQDLISRFDGSENLKMQIAFKLNPLNARKHPAWFEALKVTTFFYRVNDYLDAYKDIAKASSQTDEDLLDAIGKIPIQDWDDGMDQKVVLDLQKRNYNFNGPKDFIRSNRNYTLHSAVSETAFQGAVVLVFQSARAGALLAGSGFFFAASSVGTVGKFKRGGPFSVIPDSELEGPS</sequence>
<reference evidence="1 2" key="1">
    <citation type="journal article" date="2018" name="Science">
        <title>The opium poppy genome and morphinan production.</title>
        <authorList>
            <person name="Guo L."/>
            <person name="Winzer T."/>
            <person name="Yang X."/>
            <person name="Li Y."/>
            <person name="Ning Z."/>
            <person name="He Z."/>
            <person name="Teodor R."/>
            <person name="Lu Y."/>
            <person name="Bowser T.A."/>
            <person name="Graham I.A."/>
            <person name="Ye K."/>
        </authorList>
    </citation>
    <scope>NUCLEOTIDE SEQUENCE [LARGE SCALE GENOMIC DNA]</scope>
    <source>
        <strain evidence="2">cv. HN1</strain>
        <tissue evidence="1">Leaves</tissue>
    </source>
</reference>
<proteinExistence type="predicted"/>
<name>A0A4Y7IVG9_PAPSO</name>
<organism evidence="1 2">
    <name type="scientific">Papaver somniferum</name>
    <name type="common">Opium poppy</name>
    <dbReference type="NCBI Taxonomy" id="3469"/>
    <lineage>
        <taxon>Eukaryota</taxon>
        <taxon>Viridiplantae</taxon>
        <taxon>Streptophyta</taxon>
        <taxon>Embryophyta</taxon>
        <taxon>Tracheophyta</taxon>
        <taxon>Spermatophyta</taxon>
        <taxon>Magnoliopsida</taxon>
        <taxon>Ranunculales</taxon>
        <taxon>Papaveraceae</taxon>
        <taxon>Papaveroideae</taxon>
        <taxon>Papaver</taxon>
    </lineage>
</organism>
<keyword evidence="2" id="KW-1185">Reference proteome</keyword>
<protein>
    <submittedName>
        <fullName evidence="1">Uncharacterized protein</fullName>
    </submittedName>
</protein>